<gene>
    <name evidence="4" type="ORF">VSH64_25465</name>
</gene>
<evidence type="ECO:0000313" key="4">
    <source>
        <dbReference type="EMBL" id="WSE26227.1"/>
    </source>
</evidence>
<accession>A0ABZ1HV71</accession>
<dbReference type="InterPro" id="IPR001926">
    <property type="entry name" value="TrpB-like_PALP"/>
</dbReference>
<dbReference type="PANTHER" id="PTHR10314">
    <property type="entry name" value="CYSTATHIONINE BETA-SYNTHASE"/>
    <property type="match status" value="1"/>
</dbReference>
<dbReference type="Gene3D" id="3.40.50.1100">
    <property type="match status" value="2"/>
</dbReference>
<dbReference type="CDD" id="cd01561">
    <property type="entry name" value="CBS_like"/>
    <property type="match status" value="1"/>
</dbReference>
<sequence>MNDSAIDATAVAVGTQVLPSVLDAIGQTPMVRLDRLTEGLSGTLVAKLEYLNPGGSKKDRVARRIIRAAEEAGTLRPGQPVVEVTSGNTGAGLAIACALTGHPFVAVLSAGSSAERARMIRALGAEVVLVEQAEGSVPGRVSGADMALVEDRARVLTEARGAFRSDQFENHHNVAAHYTGTGPEIWAQTGGRLDAFADYVGTGGGLAGITRALKERDPAIRCFAVEPAGAAALAGQDVVESHHPIQGGGFGRADLTHLRDVPLDGYLQVSGDEARRTARLLATREGIFAGFSAGANVAAALTLMREDFAGGTVAVVIPDTGLKYLSTDLWE</sequence>
<evidence type="ECO:0000259" key="3">
    <source>
        <dbReference type="Pfam" id="PF00291"/>
    </source>
</evidence>
<evidence type="ECO:0000313" key="5">
    <source>
        <dbReference type="Proteomes" id="UP001330812"/>
    </source>
</evidence>
<dbReference type="EMBL" id="CP142149">
    <property type="protein sequence ID" value="WSE26227.1"/>
    <property type="molecule type" value="Genomic_DNA"/>
</dbReference>
<dbReference type="Proteomes" id="UP001330812">
    <property type="component" value="Chromosome"/>
</dbReference>
<organism evidence="4 5">
    <name type="scientific">Amycolatopsis rhabdoformis</name>
    <dbReference type="NCBI Taxonomy" id="1448059"/>
    <lineage>
        <taxon>Bacteria</taxon>
        <taxon>Bacillati</taxon>
        <taxon>Actinomycetota</taxon>
        <taxon>Actinomycetes</taxon>
        <taxon>Pseudonocardiales</taxon>
        <taxon>Pseudonocardiaceae</taxon>
        <taxon>Amycolatopsis</taxon>
    </lineage>
</organism>
<dbReference type="GO" id="GO:0016740">
    <property type="term" value="F:transferase activity"/>
    <property type="evidence" value="ECO:0007669"/>
    <property type="project" value="UniProtKB-KW"/>
</dbReference>
<dbReference type="InterPro" id="IPR036052">
    <property type="entry name" value="TrpB-like_PALP_sf"/>
</dbReference>
<proteinExistence type="predicted"/>
<dbReference type="SUPFAM" id="SSF53686">
    <property type="entry name" value="Tryptophan synthase beta subunit-like PLP-dependent enzymes"/>
    <property type="match status" value="1"/>
</dbReference>
<feature type="domain" description="Tryptophan synthase beta chain-like PALP" evidence="3">
    <location>
        <begin position="22"/>
        <end position="319"/>
    </location>
</feature>
<name>A0ABZ1HV71_9PSEU</name>
<evidence type="ECO:0000256" key="2">
    <source>
        <dbReference type="ARBA" id="ARBA00022898"/>
    </source>
</evidence>
<protein>
    <submittedName>
        <fullName evidence="4">Cysteine synthase family protein</fullName>
        <ecNumber evidence="4">2.5.1.-</ecNumber>
    </submittedName>
</protein>
<keyword evidence="4" id="KW-0808">Transferase</keyword>
<keyword evidence="2" id="KW-0663">Pyridoxal phosphate</keyword>
<dbReference type="InterPro" id="IPR050214">
    <property type="entry name" value="Cys_Synth/Cystath_Beta-Synth"/>
</dbReference>
<dbReference type="EC" id="2.5.1.-" evidence="4"/>
<evidence type="ECO:0000256" key="1">
    <source>
        <dbReference type="ARBA" id="ARBA00001933"/>
    </source>
</evidence>
<keyword evidence="5" id="KW-1185">Reference proteome</keyword>
<dbReference type="Pfam" id="PF00291">
    <property type="entry name" value="PALP"/>
    <property type="match status" value="1"/>
</dbReference>
<dbReference type="RefSeq" id="WP_326565195.1">
    <property type="nucleotide sequence ID" value="NZ_CP142149.1"/>
</dbReference>
<comment type="cofactor">
    <cofactor evidence="1">
        <name>pyridoxal 5'-phosphate</name>
        <dbReference type="ChEBI" id="CHEBI:597326"/>
    </cofactor>
</comment>
<reference evidence="4 5" key="1">
    <citation type="journal article" date="2015" name="Int. J. Syst. Evol. Microbiol.">
        <title>Amycolatopsis rhabdoformis sp. nov., an actinomycete isolated from a tropical forest soil.</title>
        <authorList>
            <person name="Souza W.R."/>
            <person name="Silva R.E."/>
            <person name="Goodfellow M."/>
            <person name="Busarakam K."/>
            <person name="Figueiro F.S."/>
            <person name="Ferreira D."/>
            <person name="Rodrigues-Filho E."/>
            <person name="Moraes L.A.B."/>
            <person name="Zucchi T.D."/>
        </authorList>
    </citation>
    <scope>NUCLEOTIDE SEQUENCE [LARGE SCALE GENOMIC DNA]</scope>
    <source>
        <strain evidence="4 5">NCIMB 14900</strain>
    </source>
</reference>